<comment type="caution">
    <text evidence="1">The sequence shown here is derived from an EMBL/GenBank/DDBJ whole genome shotgun (WGS) entry which is preliminary data.</text>
</comment>
<dbReference type="Pfam" id="PF13366">
    <property type="entry name" value="PDDEXK_3"/>
    <property type="match status" value="1"/>
</dbReference>
<organism evidence="1 2">
    <name type="scientific">candidate division WOR-3 bacterium JGI_Cruoil_03_44_89</name>
    <dbReference type="NCBI Taxonomy" id="1973748"/>
    <lineage>
        <taxon>Bacteria</taxon>
        <taxon>Bacteria division WOR-3</taxon>
    </lineage>
</organism>
<reference evidence="1 2" key="1">
    <citation type="submission" date="2017-07" db="EMBL/GenBank/DDBJ databases">
        <title>Recovery of genomes from metagenomes via a dereplication, aggregation, and scoring strategy.</title>
        <authorList>
            <person name="Sieber C.M."/>
            <person name="Probst A.J."/>
            <person name="Sharrar A."/>
            <person name="Thomas B.C."/>
            <person name="Hess M."/>
            <person name="Tringe S.G."/>
            <person name="Banfield J.F."/>
        </authorList>
    </citation>
    <scope>NUCLEOTIDE SEQUENCE [LARGE SCALE GENOMIC DNA]</scope>
    <source>
        <strain evidence="1">JGI_Cruoil_03_44_89</strain>
    </source>
</reference>
<dbReference type="AlphaFoldDB" id="A0A235BN37"/>
<accession>A0A235BN37</accession>
<evidence type="ECO:0008006" key="3">
    <source>
        <dbReference type="Google" id="ProtNLM"/>
    </source>
</evidence>
<evidence type="ECO:0000313" key="1">
    <source>
        <dbReference type="EMBL" id="OYD13644.1"/>
    </source>
</evidence>
<proteinExistence type="predicted"/>
<gene>
    <name evidence="1" type="ORF">CH333_10765</name>
</gene>
<dbReference type="Proteomes" id="UP000215215">
    <property type="component" value="Unassembled WGS sequence"/>
</dbReference>
<sequence length="136" mass="15988">MKWDDSEYRPLTDKIIKSFYRVHDSLGPGLLEKAYHNALIIELNKYFQVDSEKAFSVIYEGQGVGQYIPDILVENKIIIEVKAVKELTEDHKAQIISQLRVSRMLIGFLANFSKKEIEFKRFDNFYEIEKRGLRLD</sequence>
<dbReference type="EMBL" id="NOZQ01000230">
    <property type="protein sequence ID" value="OYD13644.1"/>
    <property type="molecule type" value="Genomic_DNA"/>
</dbReference>
<evidence type="ECO:0000313" key="2">
    <source>
        <dbReference type="Proteomes" id="UP000215215"/>
    </source>
</evidence>
<protein>
    <recommendedName>
        <fullName evidence="3">GxxExxY protein</fullName>
    </recommendedName>
</protein>
<name>A0A235BN37_UNCW3</name>
<dbReference type="InterPro" id="IPR026350">
    <property type="entry name" value="GxxExxY"/>
</dbReference>
<dbReference type="NCBIfam" id="TIGR04256">
    <property type="entry name" value="GxxExxY"/>
    <property type="match status" value="1"/>
</dbReference>